<accession>A0ABR2DAJ7</accession>
<comment type="caution">
    <text evidence="1">The sequence shown here is derived from an EMBL/GenBank/DDBJ whole genome shotgun (WGS) entry which is preliminary data.</text>
</comment>
<evidence type="ECO:0000313" key="2">
    <source>
        <dbReference type="Proteomes" id="UP001472677"/>
    </source>
</evidence>
<keyword evidence="2" id="KW-1185">Reference proteome</keyword>
<organism evidence="1 2">
    <name type="scientific">Hibiscus sabdariffa</name>
    <name type="common">roselle</name>
    <dbReference type="NCBI Taxonomy" id="183260"/>
    <lineage>
        <taxon>Eukaryota</taxon>
        <taxon>Viridiplantae</taxon>
        <taxon>Streptophyta</taxon>
        <taxon>Embryophyta</taxon>
        <taxon>Tracheophyta</taxon>
        <taxon>Spermatophyta</taxon>
        <taxon>Magnoliopsida</taxon>
        <taxon>eudicotyledons</taxon>
        <taxon>Gunneridae</taxon>
        <taxon>Pentapetalae</taxon>
        <taxon>rosids</taxon>
        <taxon>malvids</taxon>
        <taxon>Malvales</taxon>
        <taxon>Malvaceae</taxon>
        <taxon>Malvoideae</taxon>
        <taxon>Hibiscus</taxon>
    </lineage>
</organism>
<evidence type="ECO:0000313" key="1">
    <source>
        <dbReference type="EMBL" id="KAK8533796.1"/>
    </source>
</evidence>
<gene>
    <name evidence="1" type="ORF">V6N12_047200</name>
</gene>
<name>A0ABR2DAJ7_9ROSI</name>
<proteinExistence type="predicted"/>
<protein>
    <submittedName>
        <fullName evidence="1">Uncharacterized protein</fullName>
    </submittedName>
</protein>
<reference evidence="1 2" key="1">
    <citation type="journal article" date="2024" name="G3 (Bethesda)">
        <title>Genome assembly of Hibiscus sabdariffa L. provides insights into metabolisms of medicinal natural products.</title>
        <authorList>
            <person name="Kim T."/>
        </authorList>
    </citation>
    <scope>NUCLEOTIDE SEQUENCE [LARGE SCALE GENOMIC DNA]</scope>
    <source>
        <strain evidence="1">TK-2024</strain>
        <tissue evidence="1">Old leaves</tissue>
    </source>
</reference>
<sequence length="104" mass="11612">MGIVEVLSSGHRRSYRCSRRQRPGRGVLGRVGSHRYRDSLMSWLVLGMSEVVIVEATMYTTFGRRWVVAATISSGLETLVRKSKTLWRLWLGKAGLSPSVGLSC</sequence>
<dbReference type="Proteomes" id="UP001472677">
    <property type="component" value="Unassembled WGS sequence"/>
</dbReference>
<dbReference type="EMBL" id="JBBPBM010000032">
    <property type="protein sequence ID" value="KAK8533796.1"/>
    <property type="molecule type" value="Genomic_DNA"/>
</dbReference>